<dbReference type="RefSeq" id="WP_005388220.1">
    <property type="nucleotide sequence ID" value="NZ_CP066007.1"/>
</dbReference>
<dbReference type="OrthoDB" id="4422408at2"/>
<evidence type="ECO:0008006" key="4">
    <source>
        <dbReference type="Google" id="ProtNLM"/>
    </source>
</evidence>
<accession>A0A7T4EGN7</accession>
<sequence length="227" mass="24374">MADKARNKISTDAVKAWLGDGFTTALQKQQPLALKTVERLRRVHKNESPEQLLTRLNRYYVTSVTASGTGAGAAAVVPNGAVQLPVAMADFATFLELSILYVLSTAEIYGVDVEDHERRRFLVLTALLGNSGTSTVTQALGKKTVPYWSKTIVNSIPMDAIKAANKVLGPRFITKYGTKQGLLVLGKQLPLALGAAVGAGGNATFGYFVIRSTKRLLGDPPVTWGEK</sequence>
<organism evidence="1 3">
    <name type="scientific">Corynebacterium glucuronolyticum</name>
    <dbReference type="NCBI Taxonomy" id="39791"/>
    <lineage>
        <taxon>Bacteria</taxon>
        <taxon>Bacillati</taxon>
        <taxon>Actinomycetota</taxon>
        <taxon>Actinomycetes</taxon>
        <taxon>Mycobacteriales</taxon>
        <taxon>Corynebacteriaceae</taxon>
        <taxon>Corynebacterium</taxon>
    </lineage>
</organism>
<reference evidence="1 3" key="1">
    <citation type="submission" date="2020-12" db="EMBL/GenBank/DDBJ databases">
        <title>FDA dAtabase for Regulatory Grade micrObial Sequences (FDA-ARGOS): Supporting development and validation of Infectious Disease Dx tests.</title>
        <authorList>
            <person name="Sproer C."/>
            <person name="Gronow S."/>
            <person name="Severitt S."/>
            <person name="Schroder I."/>
            <person name="Tallon L."/>
            <person name="Sadzewicz L."/>
            <person name="Zhao X."/>
            <person name="Boylan J."/>
            <person name="Ott S."/>
            <person name="Bowen H."/>
            <person name="Vavikolanu K."/>
            <person name="Mehta A."/>
            <person name="Aluvathingal J."/>
            <person name="Nadendla S."/>
            <person name="Lowell S."/>
            <person name="Myers T."/>
            <person name="Yan Y."/>
            <person name="Sichtig H."/>
        </authorList>
    </citation>
    <scope>NUCLEOTIDE SEQUENCE [LARGE SCALE GENOMIC DNA]</scope>
    <source>
        <strain evidence="1 3">FDAARGOS_1053</strain>
        <strain evidence="2">FDAARGOS_1191</strain>
    </source>
</reference>
<dbReference type="EMBL" id="CP069534">
    <property type="protein sequence ID" value="QRP70478.1"/>
    <property type="molecule type" value="Genomic_DNA"/>
</dbReference>
<dbReference type="Proteomes" id="UP000596145">
    <property type="component" value="Chromosome"/>
</dbReference>
<evidence type="ECO:0000313" key="2">
    <source>
        <dbReference type="EMBL" id="QRP70478.1"/>
    </source>
</evidence>
<dbReference type="EMBL" id="CP066007">
    <property type="protein sequence ID" value="QQB46988.1"/>
    <property type="molecule type" value="Genomic_DNA"/>
</dbReference>
<evidence type="ECO:0000313" key="1">
    <source>
        <dbReference type="EMBL" id="QQB46988.1"/>
    </source>
</evidence>
<name>A0A7T4EGN7_9CORY</name>
<proteinExistence type="predicted"/>
<dbReference type="AlphaFoldDB" id="A0A7T4EGN7"/>
<dbReference type="Proteomes" id="UP000617681">
    <property type="component" value="Chromosome"/>
</dbReference>
<dbReference type="GeneID" id="92761220"/>
<protein>
    <recommendedName>
        <fullName evidence="4">EcsC protein family protein</fullName>
    </recommendedName>
</protein>
<gene>
    <name evidence="1" type="ORF">I6I10_03470</name>
    <name evidence="2" type="ORF">I6J21_12165</name>
</gene>
<evidence type="ECO:0000313" key="3">
    <source>
        <dbReference type="Proteomes" id="UP000596145"/>
    </source>
</evidence>